<feature type="compositionally biased region" description="Low complexity" evidence="1">
    <location>
        <begin position="798"/>
        <end position="822"/>
    </location>
</feature>
<feature type="region of interest" description="Disordered" evidence="1">
    <location>
        <begin position="1070"/>
        <end position="1181"/>
    </location>
</feature>
<evidence type="ECO:0000256" key="1">
    <source>
        <dbReference type="SAM" id="MobiDB-lite"/>
    </source>
</evidence>
<feature type="compositionally biased region" description="Basic and acidic residues" evidence="1">
    <location>
        <begin position="780"/>
        <end position="797"/>
    </location>
</feature>
<feature type="compositionally biased region" description="Basic and acidic residues" evidence="1">
    <location>
        <begin position="1602"/>
        <end position="1626"/>
    </location>
</feature>
<dbReference type="Gene3D" id="1.10.418.10">
    <property type="entry name" value="Calponin-like domain"/>
    <property type="match status" value="1"/>
</dbReference>
<feature type="region of interest" description="Disordered" evidence="1">
    <location>
        <begin position="1498"/>
        <end position="1576"/>
    </location>
</feature>
<feature type="compositionally biased region" description="Low complexity" evidence="1">
    <location>
        <begin position="913"/>
        <end position="923"/>
    </location>
</feature>
<feature type="compositionally biased region" description="Basic residues" evidence="1">
    <location>
        <begin position="834"/>
        <end position="848"/>
    </location>
</feature>
<reference evidence="2" key="1">
    <citation type="submission" date="2014-11" db="EMBL/GenBank/DDBJ databases">
        <authorList>
            <person name="Otto D Thomas"/>
            <person name="Naeem Raeece"/>
        </authorList>
    </citation>
    <scope>NUCLEOTIDE SEQUENCE</scope>
</reference>
<gene>
    <name evidence="2" type="ORF">Cvel_5436</name>
</gene>
<feature type="compositionally biased region" description="Polar residues" evidence="1">
    <location>
        <begin position="1565"/>
        <end position="1576"/>
    </location>
</feature>
<feature type="region of interest" description="Disordered" evidence="1">
    <location>
        <begin position="1590"/>
        <end position="1668"/>
    </location>
</feature>
<feature type="compositionally biased region" description="Basic and acidic residues" evidence="1">
    <location>
        <begin position="1113"/>
        <end position="1122"/>
    </location>
</feature>
<feature type="region of interest" description="Disordered" evidence="1">
    <location>
        <begin position="1740"/>
        <end position="1814"/>
    </location>
</feature>
<feature type="compositionally biased region" description="Polar residues" evidence="1">
    <location>
        <begin position="1746"/>
        <end position="1757"/>
    </location>
</feature>
<feature type="region of interest" description="Disordered" evidence="1">
    <location>
        <begin position="730"/>
        <end position="937"/>
    </location>
</feature>
<name>A0A0G4GYZ6_9ALVE</name>
<feature type="compositionally biased region" description="Low complexity" evidence="1">
    <location>
        <begin position="1445"/>
        <end position="1459"/>
    </location>
</feature>
<feature type="region of interest" description="Disordered" evidence="1">
    <location>
        <begin position="1337"/>
        <end position="1459"/>
    </location>
</feature>
<dbReference type="VEuPathDB" id="CryptoDB:Cvel_5436"/>
<feature type="compositionally biased region" description="Basic and acidic residues" evidence="1">
    <location>
        <begin position="1773"/>
        <end position="1813"/>
    </location>
</feature>
<feature type="compositionally biased region" description="Low complexity" evidence="1">
    <location>
        <begin position="654"/>
        <end position="666"/>
    </location>
</feature>
<feature type="compositionally biased region" description="Basic and acidic residues" evidence="1">
    <location>
        <begin position="1640"/>
        <end position="1663"/>
    </location>
</feature>
<feature type="compositionally biased region" description="Pro residues" evidence="1">
    <location>
        <begin position="1349"/>
        <end position="1358"/>
    </location>
</feature>
<feature type="region of interest" description="Disordered" evidence="1">
    <location>
        <begin position="509"/>
        <end position="699"/>
    </location>
</feature>
<feature type="compositionally biased region" description="Polar residues" evidence="1">
    <location>
        <begin position="611"/>
        <end position="620"/>
    </location>
</feature>
<sequence>MVGSTILWDQGQYAVSLILGGEGEIKKAVKLTDKDLLVSADEEIDMSFQEQHQEKVGKLSWLVKSQPHLFSLFSALSKNNSRPSAFSFHTVDKALAYAQQMHHALELKGLKEGEYPVLVGWVDASYKLSKKTGKKGLEFQIVSQSGLKDFCALGYVNTVAWRSKGEDRKLGGTTAAELLALRDGCKKAYRCRDLLKKLFGYKILIIMTLPQDVKSGVLLCRLVEFFTKEEFVGLNRKPMTKKPAIQNIEKALILLWKHHPKYENMCDAEDIYNGKEEAIGRLFLEMFEILVMRKVRKQAMEVFEWIHEKTQAFNRGFDANTLKKVSKLQGQKILQRSSKKGENPGTGLANGFRDCLRDQFHHNGKLLNDTLVRSDVPLLFDAYDWLRPPSPSPDSLLLQLHLIFVTLREKERRGSNGLSDNVEGQEDDLSSVPASFFSRVTLRDGALLIPLSPSDLPPPQKKKGDEEEMGKGSFSSLMNDIPVFSQTSRLCITEDPHPSLLLSETALDEQRSAAKTKGSQKNSAKPTTQKTQRKATQKPPLPLRFKATRVTVPRIDATKPTDFSHDDDEEIESPSDRNSNSNRPLRCGRTKSADRPQNSDFNPRTRGGVQRTCNDQNEVTLSPEEKGQSQNSKRPELEEEKEKEKPQRGSRPSTTVTATTGAFITVSQTSTRLHSRLSGATSNSLSCSSRCHSVSPARRSPLPISGNIHAASPLEFPSAERIVERRVLSLPSSRQVEEEGKKEKERERTRAPEGKRQGARRRTVKRLGGTAERSQLTGEDSVHRRQEDIEAADRHTESFSSSLSFPPSVSSSDVHSSPDSFPLGSSAPADSIGKVKKGTNRRQQRRKQLQTQNEQSPNSPPLNEPTLQRNITTRLSPDSHPSPPLHPQPDRLVYRAAPHPGLISQRGIHSDSDLSPDSPAAFSRQTGNTGPWGMAGTALPFPLPLPLPGEETTCANLSPSRTSCCLSPQTVLAIGGPGASNSVCNSPGAPPGSMGDGDEDHSTGCAMDFPPAGDLLPEPRTKEMMMMHVPAAKEEERIVFRNNRAFPLQTFGGIEDRSDQSEEDEMMMQKEGFMRREGEGRRHKRGTTGEEGEELFFDHENDDENELEGGDGEEAKNHRDTSDSNIESVFRKRTSPLNGSEPNPFDPEPQLPMEDFDGPPSPHFGFANSGLSSPSHSHTAHRPIPFAHEAQVISPSTHPIQGVQANTPPFWDHALSLPYAFEKQTEGLHHFFAEHCEDALEGCQTPTFSQTHMSHPWNARTPAHRYESPFTAVTHHTETVGSRAGYWNASSMFAPLTHAPPLCAPAPHPRPLLAALKSSAPFPQSFVVTMESPIPLAGQGHRRNTHRIGPPPWNPLQLPPASTDHASIRTCTAEESDHGGFRDESEYSLHRDSDSLGERDSASSSNASILQKRAEDKEYTDVQKEPKANQKSLDPKHFPNDTHSHSLSRSPHPVPSHVSPALARSLGLFASLARARSGPEKEKETDKDAFASFDYKRVSSNGSQIEETKKDDVLPSEGETAKKCLLPTKEDEPNLVGQISRRSSFASSSLSRTEETRTTMMRELPSNQQRLASNPSVHETLAAPDSVTRFSETNTGANLDSLKGHQSDDRRERMHTNSVSHSRDISRTNSDCSTVRKQHERVERESRGASHGGIRTDRCRSEEYEGSSESFSKRSGVESSFFSSCYGEKPNIPSVSFLDATALEMTAGENFQEQQEQRTPQPATSFVQQADDHLAIGPTEEEKGSFCTSPHSPRQFLSSCSSSASAPRLSKKKGAEEKSTIVEKKTPEEMEKDFTHSCDEKRRGEGEKQRRATDFCTAECASPLDQAGKQGTHLDSPAGCLSLSLAACREMRAQSNHKREKQKLHELRAQTHSSSSSSSAWTENDIQASQADRSQHPSGSGYESAEPVRASAEDPAQMSREAQQSTARGSALKTEHQVLSFTRVTHR</sequence>
<organism evidence="2">
    <name type="scientific">Chromera velia CCMP2878</name>
    <dbReference type="NCBI Taxonomy" id="1169474"/>
    <lineage>
        <taxon>Eukaryota</taxon>
        <taxon>Sar</taxon>
        <taxon>Alveolata</taxon>
        <taxon>Colpodellida</taxon>
        <taxon>Chromeraceae</taxon>
        <taxon>Chromera</taxon>
    </lineage>
</organism>
<feature type="compositionally biased region" description="Basic and acidic residues" evidence="1">
    <location>
        <begin position="735"/>
        <end position="756"/>
    </location>
</feature>
<feature type="compositionally biased region" description="Basic and acidic residues" evidence="1">
    <location>
        <begin position="1412"/>
        <end position="1444"/>
    </location>
</feature>
<dbReference type="InterPro" id="IPR036872">
    <property type="entry name" value="CH_dom_sf"/>
</dbReference>
<feature type="compositionally biased region" description="Polar residues" evidence="1">
    <location>
        <begin position="1880"/>
        <end position="1898"/>
    </location>
</feature>
<feature type="region of interest" description="Disordered" evidence="1">
    <location>
        <begin position="450"/>
        <end position="478"/>
    </location>
</feature>
<accession>A0A0G4GYZ6</accession>
<dbReference type="SUPFAM" id="SSF47576">
    <property type="entry name" value="Calponin-homology domain, CH-domain"/>
    <property type="match status" value="1"/>
</dbReference>
<feature type="compositionally biased region" description="Polar residues" evidence="1">
    <location>
        <begin position="1937"/>
        <end position="1947"/>
    </location>
</feature>
<feature type="compositionally biased region" description="Basic and acidic residues" evidence="1">
    <location>
        <begin position="623"/>
        <end position="647"/>
    </location>
</feature>
<protein>
    <submittedName>
        <fullName evidence="2">Uncharacterized protein</fullName>
    </submittedName>
</protein>
<dbReference type="CDD" id="cd00014">
    <property type="entry name" value="CH_SF"/>
    <property type="match status" value="1"/>
</dbReference>
<dbReference type="EMBL" id="CDMZ01001702">
    <property type="protein sequence ID" value="CEM36426.1"/>
    <property type="molecule type" value="Genomic_DNA"/>
</dbReference>
<feature type="compositionally biased region" description="Acidic residues" evidence="1">
    <location>
        <begin position="1090"/>
        <end position="1112"/>
    </location>
</feature>
<proteinExistence type="predicted"/>
<evidence type="ECO:0000313" key="2">
    <source>
        <dbReference type="EMBL" id="CEM36426.1"/>
    </source>
</evidence>
<feature type="compositionally biased region" description="Low complexity" evidence="1">
    <location>
        <begin position="682"/>
        <end position="695"/>
    </location>
</feature>
<feature type="compositionally biased region" description="Low complexity" evidence="1">
    <location>
        <begin position="1540"/>
        <end position="1551"/>
    </location>
</feature>
<feature type="compositionally biased region" description="Basic and acidic residues" evidence="1">
    <location>
        <begin position="1375"/>
        <end position="1401"/>
    </location>
</feature>
<feature type="region of interest" description="Disordered" evidence="1">
    <location>
        <begin position="1851"/>
        <end position="1947"/>
    </location>
</feature>